<dbReference type="AlphaFoldDB" id="K7K196"/>
<dbReference type="PaxDb" id="3847-GLYMA01G02020.1"/>
<keyword evidence="3" id="KW-1185">Reference proteome</keyword>
<dbReference type="InParanoid" id="K7K196"/>
<proteinExistence type="predicted"/>
<dbReference type="Proteomes" id="UP000008827">
    <property type="component" value="Chromosome 1"/>
</dbReference>
<organism evidence="2">
    <name type="scientific">Glycine max</name>
    <name type="common">Soybean</name>
    <name type="synonym">Glycine hispida</name>
    <dbReference type="NCBI Taxonomy" id="3847"/>
    <lineage>
        <taxon>Eukaryota</taxon>
        <taxon>Viridiplantae</taxon>
        <taxon>Streptophyta</taxon>
        <taxon>Embryophyta</taxon>
        <taxon>Tracheophyta</taxon>
        <taxon>Spermatophyta</taxon>
        <taxon>Magnoliopsida</taxon>
        <taxon>eudicotyledons</taxon>
        <taxon>Gunneridae</taxon>
        <taxon>Pentapetalae</taxon>
        <taxon>rosids</taxon>
        <taxon>fabids</taxon>
        <taxon>Fabales</taxon>
        <taxon>Fabaceae</taxon>
        <taxon>Papilionoideae</taxon>
        <taxon>50 kb inversion clade</taxon>
        <taxon>NPAAA clade</taxon>
        <taxon>indigoferoid/millettioid clade</taxon>
        <taxon>Phaseoleae</taxon>
        <taxon>Glycine</taxon>
        <taxon>Glycine subgen. Soja</taxon>
    </lineage>
</organism>
<dbReference type="HOGENOM" id="CLU_2709712_0_0_1"/>
<evidence type="ECO:0000313" key="2">
    <source>
        <dbReference type="EnsemblPlants" id="KRH74388"/>
    </source>
</evidence>
<dbReference type="EMBL" id="CM000834">
    <property type="protein sequence ID" value="KRH74388.1"/>
    <property type="molecule type" value="Genomic_DNA"/>
</dbReference>
<evidence type="ECO:0000313" key="3">
    <source>
        <dbReference type="Proteomes" id="UP000008827"/>
    </source>
</evidence>
<sequence>MGIQVIIILFYWKASFISHIGRSSFSMHHHDLGTRILGIFFLKLYPMLNSHCNVMLLHYEKLFIGVFQKLVTN</sequence>
<evidence type="ECO:0000313" key="1">
    <source>
        <dbReference type="EMBL" id="KRH74388.1"/>
    </source>
</evidence>
<gene>
    <name evidence="1" type="ORF">GLYMA_01G016000</name>
</gene>
<reference evidence="2" key="2">
    <citation type="submission" date="2018-02" db="UniProtKB">
        <authorList>
            <consortium name="EnsemblPlants"/>
        </authorList>
    </citation>
    <scope>IDENTIFICATION</scope>
    <source>
        <strain evidence="2">Williams 82</strain>
    </source>
</reference>
<accession>K7K196</accession>
<reference evidence="1" key="3">
    <citation type="submission" date="2018-07" db="EMBL/GenBank/DDBJ databases">
        <title>WGS assembly of Glycine max.</title>
        <authorList>
            <person name="Schmutz J."/>
            <person name="Cannon S."/>
            <person name="Schlueter J."/>
            <person name="Ma J."/>
            <person name="Mitros T."/>
            <person name="Nelson W."/>
            <person name="Hyten D."/>
            <person name="Song Q."/>
            <person name="Thelen J."/>
            <person name="Cheng J."/>
            <person name="Xu D."/>
            <person name="Hellsten U."/>
            <person name="May G."/>
            <person name="Yu Y."/>
            <person name="Sakurai T."/>
            <person name="Umezawa T."/>
            <person name="Bhattacharyya M."/>
            <person name="Sandhu D."/>
            <person name="Valliyodan B."/>
            <person name="Lindquist E."/>
            <person name="Peto M."/>
            <person name="Grant D."/>
            <person name="Shu S."/>
            <person name="Goodstein D."/>
            <person name="Barry K."/>
            <person name="Futrell-Griggs M."/>
            <person name="Abernathy B."/>
            <person name="Du J."/>
            <person name="Tian Z."/>
            <person name="Zhu L."/>
            <person name="Gill N."/>
            <person name="Joshi T."/>
            <person name="Libault M."/>
            <person name="Sethuraman A."/>
            <person name="Zhang X."/>
            <person name="Shinozaki K."/>
            <person name="Nguyen H."/>
            <person name="Wing R."/>
            <person name="Cregan P."/>
            <person name="Specht J."/>
            <person name="Grimwood J."/>
            <person name="Rokhsar D."/>
            <person name="Stacey G."/>
            <person name="Shoemaker R."/>
            <person name="Jackson S."/>
        </authorList>
    </citation>
    <scope>NUCLEOTIDE SEQUENCE</scope>
    <source>
        <tissue evidence="1">Callus</tissue>
    </source>
</reference>
<name>K7K196_SOYBN</name>
<dbReference type="EnsemblPlants" id="KRH74388">
    <property type="protein sequence ID" value="KRH74388"/>
    <property type="gene ID" value="GLYMA_01G016000"/>
</dbReference>
<reference evidence="1 2" key="1">
    <citation type="journal article" date="2010" name="Nature">
        <title>Genome sequence of the palaeopolyploid soybean.</title>
        <authorList>
            <person name="Schmutz J."/>
            <person name="Cannon S.B."/>
            <person name="Schlueter J."/>
            <person name="Ma J."/>
            <person name="Mitros T."/>
            <person name="Nelson W."/>
            <person name="Hyten D.L."/>
            <person name="Song Q."/>
            <person name="Thelen J.J."/>
            <person name="Cheng J."/>
            <person name="Xu D."/>
            <person name="Hellsten U."/>
            <person name="May G.D."/>
            <person name="Yu Y."/>
            <person name="Sakurai T."/>
            <person name="Umezawa T."/>
            <person name="Bhattacharyya M.K."/>
            <person name="Sandhu D."/>
            <person name="Valliyodan B."/>
            <person name="Lindquist E."/>
            <person name="Peto M."/>
            <person name="Grant D."/>
            <person name="Shu S."/>
            <person name="Goodstein D."/>
            <person name="Barry K."/>
            <person name="Futrell-Griggs M."/>
            <person name="Abernathy B."/>
            <person name="Du J."/>
            <person name="Tian Z."/>
            <person name="Zhu L."/>
            <person name="Gill N."/>
            <person name="Joshi T."/>
            <person name="Libault M."/>
            <person name="Sethuraman A."/>
            <person name="Zhang X.-C."/>
            <person name="Shinozaki K."/>
            <person name="Nguyen H.T."/>
            <person name="Wing R.A."/>
            <person name="Cregan P."/>
            <person name="Specht J."/>
            <person name="Grimwood J."/>
            <person name="Rokhsar D."/>
            <person name="Stacey G."/>
            <person name="Shoemaker R.C."/>
            <person name="Jackson S.A."/>
        </authorList>
    </citation>
    <scope>NUCLEOTIDE SEQUENCE [LARGE SCALE GENOMIC DNA]</scope>
    <source>
        <strain evidence="2">cv. Williams 82</strain>
        <tissue evidence="1">Callus</tissue>
    </source>
</reference>
<dbReference type="Gramene" id="KRH74388">
    <property type="protein sequence ID" value="KRH74388"/>
    <property type="gene ID" value="GLYMA_01G016000"/>
</dbReference>
<protein>
    <submittedName>
        <fullName evidence="1 2">Uncharacterized protein</fullName>
    </submittedName>
</protein>